<keyword evidence="9" id="KW-1185">Reference proteome</keyword>
<dbReference type="GO" id="GO:0019957">
    <property type="term" value="F:C-C chemokine binding"/>
    <property type="evidence" value="ECO:0007669"/>
    <property type="project" value="InterPro"/>
</dbReference>
<dbReference type="Pfam" id="PF19429">
    <property type="entry name" value="EVA_Class_A"/>
    <property type="match status" value="1"/>
</dbReference>
<evidence type="ECO:0000313" key="8">
    <source>
        <dbReference type="EMBL" id="KAK8763680.1"/>
    </source>
</evidence>
<proteinExistence type="predicted"/>
<keyword evidence="2 6" id="KW-0964">Secreted</keyword>
<accession>A0AAQ4DMJ0</accession>
<gene>
    <name evidence="8" type="ORF">V5799_033714</name>
</gene>
<dbReference type="Proteomes" id="UP001321473">
    <property type="component" value="Unassembled WGS sequence"/>
</dbReference>
<sequence>MHSTIAYVFVSALALFAALHGSTSARNHTEDNTTEDYYYDQCTCPAPHLNNTNGTLLKPLGCNYTCYGTSCTAPDNYPCYNLTAAQVKNLTTHPSQLCAVGACMNGTCVKNGTMEQCFKIPQLYE</sequence>
<dbReference type="InterPro" id="IPR045797">
    <property type="entry name" value="EVA_Class_A"/>
</dbReference>
<organism evidence="8 9">
    <name type="scientific">Amblyomma americanum</name>
    <name type="common">Lone star tick</name>
    <dbReference type="NCBI Taxonomy" id="6943"/>
    <lineage>
        <taxon>Eukaryota</taxon>
        <taxon>Metazoa</taxon>
        <taxon>Ecdysozoa</taxon>
        <taxon>Arthropoda</taxon>
        <taxon>Chelicerata</taxon>
        <taxon>Arachnida</taxon>
        <taxon>Acari</taxon>
        <taxon>Parasitiformes</taxon>
        <taxon>Ixodida</taxon>
        <taxon>Ixodoidea</taxon>
        <taxon>Ixodidae</taxon>
        <taxon>Amblyomminae</taxon>
        <taxon>Amblyomma</taxon>
    </lineage>
</organism>
<protein>
    <recommendedName>
        <fullName evidence="6">Evasin</fullName>
    </recommendedName>
</protein>
<dbReference type="AlphaFoldDB" id="A0AAQ4DMJ0"/>
<evidence type="ECO:0000256" key="3">
    <source>
        <dbReference type="ARBA" id="ARBA00022729"/>
    </source>
</evidence>
<dbReference type="Gene3D" id="2.30.130.100">
    <property type="match status" value="1"/>
</dbReference>
<comment type="caution">
    <text evidence="8">The sequence shown here is derived from an EMBL/GenBank/DDBJ whole genome shotgun (WGS) entry which is preliminary data.</text>
</comment>
<evidence type="ECO:0000256" key="4">
    <source>
        <dbReference type="ARBA" id="ARBA00023157"/>
    </source>
</evidence>
<evidence type="ECO:0000256" key="1">
    <source>
        <dbReference type="ARBA" id="ARBA00004613"/>
    </source>
</evidence>
<comment type="function">
    <text evidence="6">Salivary chemokine-binding protein which binds to host chemokines.</text>
</comment>
<feature type="signal peptide" evidence="7">
    <location>
        <begin position="1"/>
        <end position="25"/>
    </location>
</feature>
<evidence type="ECO:0000256" key="6">
    <source>
        <dbReference type="RuleBase" id="RU369006"/>
    </source>
</evidence>
<evidence type="ECO:0000313" key="9">
    <source>
        <dbReference type="Proteomes" id="UP001321473"/>
    </source>
</evidence>
<dbReference type="GO" id="GO:0005576">
    <property type="term" value="C:extracellular region"/>
    <property type="evidence" value="ECO:0007669"/>
    <property type="project" value="UniProtKB-SubCell"/>
</dbReference>
<dbReference type="EMBL" id="JARKHS020029082">
    <property type="protein sequence ID" value="KAK8763680.1"/>
    <property type="molecule type" value="Genomic_DNA"/>
</dbReference>
<evidence type="ECO:0000256" key="5">
    <source>
        <dbReference type="ARBA" id="ARBA00023180"/>
    </source>
</evidence>
<reference evidence="8 9" key="1">
    <citation type="journal article" date="2023" name="Arcadia Sci">
        <title>De novo assembly of a long-read Amblyomma americanum tick genome.</title>
        <authorList>
            <person name="Chou S."/>
            <person name="Poskanzer K.E."/>
            <person name="Rollins M."/>
            <person name="Thuy-Boun P.S."/>
        </authorList>
    </citation>
    <scope>NUCLEOTIDE SEQUENCE [LARGE SCALE GENOMIC DNA]</scope>
    <source>
        <strain evidence="8">F_SG_1</strain>
        <tissue evidence="8">Salivary glands</tissue>
    </source>
</reference>
<comment type="subcellular location">
    <subcellularLocation>
        <location evidence="1 6">Secreted</location>
    </subcellularLocation>
</comment>
<feature type="chain" id="PRO_5043036185" description="Evasin" evidence="7">
    <location>
        <begin position="26"/>
        <end position="125"/>
    </location>
</feature>
<keyword evidence="4 6" id="KW-1015">Disulfide bond</keyword>
<evidence type="ECO:0000256" key="7">
    <source>
        <dbReference type="SAM" id="SignalP"/>
    </source>
</evidence>
<evidence type="ECO:0000256" key="2">
    <source>
        <dbReference type="ARBA" id="ARBA00022525"/>
    </source>
</evidence>
<name>A0AAQ4DMJ0_AMBAM</name>
<keyword evidence="3 6" id="KW-0732">Signal</keyword>
<keyword evidence="5 6" id="KW-0325">Glycoprotein</keyword>